<dbReference type="AlphaFoldDB" id="A0A448Z7C2"/>
<dbReference type="EMBL" id="CAACVS010000148">
    <property type="protein sequence ID" value="VEU37925.1"/>
    <property type="molecule type" value="Genomic_DNA"/>
</dbReference>
<organism evidence="4 5">
    <name type="scientific">Pseudo-nitzschia multistriata</name>
    <dbReference type="NCBI Taxonomy" id="183589"/>
    <lineage>
        <taxon>Eukaryota</taxon>
        <taxon>Sar</taxon>
        <taxon>Stramenopiles</taxon>
        <taxon>Ochrophyta</taxon>
        <taxon>Bacillariophyta</taxon>
        <taxon>Bacillariophyceae</taxon>
        <taxon>Bacillariophycidae</taxon>
        <taxon>Bacillariales</taxon>
        <taxon>Bacillariaceae</taxon>
        <taxon>Pseudo-nitzschia</taxon>
    </lineage>
</organism>
<dbReference type="Pfam" id="PF00561">
    <property type="entry name" value="Abhydrolase_1"/>
    <property type="match status" value="1"/>
</dbReference>
<dbReference type="InterPro" id="IPR029058">
    <property type="entry name" value="AB_hydrolase_fold"/>
</dbReference>
<accession>A0A448Z7C2</accession>
<evidence type="ECO:0000313" key="5">
    <source>
        <dbReference type="Proteomes" id="UP000291116"/>
    </source>
</evidence>
<dbReference type="PANTHER" id="PTHR10794:SF63">
    <property type="entry name" value="ALPHA_BETA HYDROLASE 1, ISOFORM A"/>
    <property type="match status" value="1"/>
</dbReference>
<proteinExistence type="inferred from homology"/>
<dbReference type="Proteomes" id="UP000291116">
    <property type="component" value="Unassembled WGS sequence"/>
</dbReference>
<dbReference type="GO" id="GO:0034338">
    <property type="term" value="F:short-chain carboxylesterase activity"/>
    <property type="evidence" value="ECO:0007669"/>
    <property type="project" value="TreeGrafter"/>
</dbReference>
<feature type="region of interest" description="Disordered" evidence="2">
    <location>
        <begin position="1"/>
        <end position="47"/>
    </location>
</feature>
<gene>
    <name evidence="4" type="ORF">PSNMU_V1.4_AUG-EV-PASAV3_0047620</name>
</gene>
<dbReference type="OrthoDB" id="41686at2759"/>
<dbReference type="Gene3D" id="3.40.50.1820">
    <property type="entry name" value="alpha/beta hydrolase"/>
    <property type="match status" value="1"/>
</dbReference>
<sequence>MSKRTGGQSEENEIPLESQQSQSKEDGLKADGYLDEEDEDEDDDTYRLRVYGYSGDSEDSSSSATTTKNTLQLSREFVRNINCNKRSRSVRRFSKRLSKQLSRSMDRRRSSIKESLPDTPQGWVVFLSAVASAILAYEVRLQFSLTKPPATFCQLPSGSYVEKIYEQLTGKASSSLVGGKGKDSRITNILSKPIQPSLFVGTRGMIASTAAYLQGGPSSSRQNFVRFREIFIMSQDGAQVAVDWEFKGAQKQTANVEGEKNASKSEVNTSQQEILNGIIRRPVVIILHGINNDSSFGYMKSLSSSFCNRGYVSASVNFRGCGGHRLKTPRGYNAAYTGDLRSLVRQISVRLAENVSIFIVGNSLGANIMTKYLGEEGMAGTLPSCVSGGASLGNPLLIDSKIVRFPFNVLMALGVKKIYLENWKAVRALNDARSKEIHKKGFLAPTIAALDNAVAPALIRNNPMYPFEAKIGYETGEEYWFDASSYRYIRHISVPFLNITAEDDFIVSKPSRNKLGFCLANPNVMNVETRCGGHLGWQEAPPDGLFGGSSWADTATSDFFDAILNIKRESSSGKGIARSNKTRIESDFGRSASLPLRREKIDNELKDLQREAIAFTKEKISRL</sequence>
<dbReference type="PANTHER" id="PTHR10794">
    <property type="entry name" value="ABHYDROLASE DOMAIN-CONTAINING PROTEIN"/>
    <property type="match status" value="1"/>
</dbReference>
<feature type="compositionally biased region" description="Acidic residues" evidence="2">
    <location>
        <begin position="33"/>
        <end position="44"/>
    </location>
</feature>
<evidence type="ECO:0000256" key="2">
    <source>
        <dbReference type="SAM" id="MobiDB-lite"/>
    </source>
</evidence>
<protein>
    <recommendedName>
        <fullName evidence="3">AB hydrolase-1 domain-containing protein</fullName>
    </recommendedName>
</protein>
<evidence type="ECO:0000259" key="3">
    <source>
        <dbReference type="Pfam" id="PF00561"/>
    </source>
</evidence>
<keyword evidence="5" id="KW-1185">Reference proteome</keyword>
<reference evidence="4 5" key="1">
    <citation type="submission" date="2019-01" db="EMBL/GenBank/DDBJ databases">
        <authorList>
            <person name="Ferrante I. M."/>
        </authorList>
    </citation>
    <scope>NUCLEOTIDE SEQUENCE [LARGE SCALE GENOMIC DNA]</scope>
    <source>
        <strain evidence="4 5">B856</strain>
    </source>
</reference>
<comment type="similarity">
    <text evidence="1">Belongs to the AB hydrolase superfamily. AB hydrolase 4 family.</text>
</comment>
<feature type="domain" description="AB hydrolase-1" evidence="3">
    <location>
        <begin position="282"/>
        <end position="535"/>
    </location>
</feature>
<dbReference type="GO" id="GO:0047372">
    <property type="term" value="F:monoacylglycerol lipase activity"/>
    <property type="evidence" value="ECO:0007669"/>
    <property type="project" value="TreeGrafter"/>
</dbReference>
<evidence type="ECO:0000256" key="1">
    <source>
        <dbReference type="ARBA" id="ARBA00010884"/>
    </source>
</evidence>
<dbReference type="SUPFAM" id="SSF53474">
    <property type="entry name" value="alpha/beta-Hydrolases"/>
    <property type="match status" value="1"/>
</dbReference>
<evidence type="ECO:0000313" key="4">
    <source>
        <dbReference type="EMBL" id="VEU37925.1"/>
    </source>
</evidence>
<dbReference type="InterPro" id="IPR000073">
    <property type="entry name" value="AB_hydrolase_1"/>
</dbReference>
<dbReference type="InterPro" id="IPR050960">
    <property type="entry name" value="AB_hydrolase_4_sf"/>
</dbReference>
<name>A0A448Z7C2_9STRA</name>